<dbReference type="SUPFAM" id="SSF63829">
    <property type="entry name" value="Calcium-dependent phosphotriesterase"/>
    <property type="match status" value="1"/>
</dbReference>
<dbReference type="InterPro" id="IPR053143">
    <property type="entry name" value="Arylsulfate_ST"/>
</dbReference>
<proteinExistence type="predicted"/>
<sequence>MKKNIFGYIIPLLLTIIFSGCFNSGGNIIKEIHIGLHNNNQLKIQIDVLTDEPVDAYAEYWTGNDSTNTMRSTTVKNATQHSLVLCNISPKTNYAYRIITIDNGVKKVSKTYTFKSHDLPLWLQEQFKAINTFPKLIPQQFKDGLILLNKNYAPGTAFLVDYKGQLRWYHTVDGMAYKVVHYTKDKTILALLGTNDDPTSYGRQILEVNLLGDTILNLKKGQGDFTQIIHHEILKNDKGQLVTLSVDKKIMDLSSVGGSKQDTVNSDGIIVFDSHAKKIWKWSVFDAVDPLKDPNILKTKKDWTHANSLNYDTDGNYLISFFNTGQIWKVDSKTGKVIWKFGKGGTVAMPAECDFTQAHAVHINQDGNLMFFDNGVKKQQSGVFAMKLNEAKQTSTIDFHIQLPKEVFNGRMGSAYMINDTSLLVCCSKRHILVLADKKGILLWTMEMAMPSYRAEFVRIDQLAPYLKP</sequence>
<dbReference type="Proteomes" id="UP000199679">
    <property type="component" value="Chromosome I"/>
</dbReference>
<dbReference type="PANTHER" id="PTHR35340:SF5">
    <property type="entry name" value="ASST-DOMAIN-CONTAINING PROTEIN"/>
    <property type="match status" value="1"/>
</dbReference>
<dbReference type="InterPro" id="IPR015943">
    <property type="entry name" value="WD40/YVTN_repeat-like_dom_sf"/>
</dbReference>
<dbReference type="PANTHER" id="PTHR35340">
    <property type="entry name" value="PQQ ENZYME REPEAT PROTEIN-RELATED"/>
    <property type="match status" value="1"/>
</dbReference>
<protein>
    <submittedName>
        <fullName evidence="1">Arylsulfotransferase (ASST)</fullName>
    </submittedName>
</protein>
<dbReference type="RefSeq" id="WP_091374590.1">
    <property type="nucleotide sequence ID" value="NZ_LT629740.1"/>
</dbReference>
<dbReference type="OrthoDB" id="304912at2"/>
<dbReference type="PROSITE" id="PS51257">
    <property type="entry name" value="PROKAR_LIPOPROTEIN"/>
    <property type="match status" value="1"/>
</dbReference>
<reference evidence="1 2" key="1">
    <citation type="submission" date="2016-10" db="EMBL/GenBank/DDBJ databases">
        <authorList>
            <person name="de Groot N.N."/>
        </authorList>
    </citation>
    <scope>NUCLEOTIDE SEQUENCE [LARGE SCALE GENOMIC DNA]</scope>
    <source>
        <strain evidence="1 2">MP1X4</strain>
    </source>
</reference>
<dbReference type="GO" id="GO:0004062">
    <property type="term" value="F:aryl sulfotransferase activity"/>
    <property type="evidence" value="ECO:0007669"/>
    <property type="project" value="InterPro"/>
</dbReference>
<gene>
    <name evidence="1" type="ORF">SAMN05216490_3070</name>
</gene>
<name>A0A1H1ZDK1_MUCMA</name>
<evidence type="ECO:0000313" key="2">
    <source>
        <dbReference type="Proteomes" id="UP000199679"/>
    </source>
</evidence>
<dbReference type="AlphaFoldDB" id="A0A1H1ZDK1"/>
<dbReference type="Pfam" id="PF05935">
    <property type="entry name" value="Arylsulfotrans"/>
    <property type="match status" value="1"/>
</dbReference>
<dbReference type="STRING" id="652787.SAMN05216490_3070"/>
<accession>A0A1H1ZDK1</accession>
<keyword evidence="2" id="KW-1185">Reference proteome</keyword>
<organism evidence="1 2">
    <name type="scientific">Mucilaginibacter mallensis</name>
    <dbReference type="NCBI Taxonomy" id="652787"/>
    <lineage>
        <taxon>Bacteria</taxon>
        <taxon>Pseudomonadati</taxon>
        <taxon>Bacteroidota</taxon>
        <taxon>Sphingobacteriia</taxon>
        <taxon>Sphingobacteriales</taxon>
        <taxon>Sphingobacteriaceae</taxon>
        <taxon>Mucilaginibacter</taxon>
    </lineage>
</organism>
<dbReference type="InterPro" id="IPR010262">
    <property type="entry name" value="Arylsulfotransferase_bact"/>
</dbReference>
<dbReference type="Gene3D" id="2.130.10.10">
    <property type="entry name" value="YVTN repeat-like/Quinoprotein amine dehydrogenase"/>
    <property type="match status" value="1"/>
</dbReference>
<evidence type="ECO:0000313" key="1">
    <source>
        <dbReference type="EMBL" id="SDT31794.1"/>
    </source>
</evidence>
<keyword evidence="1" id="KW-0808">Transferase</keyword>
<dbReference type="EMBL" id="LT629740">
    <property type="protein sequence ID" value="SDT31794.1"/>
    <property type="molecule type" value="Genomic_DNA"/>
</dbReference>